<dbReference type="InterPro" id="IPR011009">
    <property type="entry name" value="Kinase-like_dom_sf"/>
</dbReference>
<sequence>MATILQSTKAYESWMRAQLGADLVVADLEKKYKKMKSGGFVFLRATYWRWAETIFDICPDLADAPQVLAIGDTHLENFGTWRDEEGRLVWGVNDFDDAATMPYMLDLVRLAASAILARGDDGPTPRVIADAILGGYRRGLQKPSAVILERDYKWLRNAVILSNAERKAFWDKFRDLPPTAKPVPEPYLDALRRSLPDPTLTFVPKPRTAGTGSLGRPRFVADVEWRGGPVLREVKALAQSAWSLRHNPSDTAIHTGVIAAGRTRSPDPRYQVKGKLLVRRLSPNSRKIEVLGDAQILLSSDMLDLMGFEIANCQADNASHIPGVLADLDKRGGDWLRISAKAAATAISAEQAEFAKRW</sequence>
<evidence type="ECO:0008006" key="3">
    <source>
        <dbReference type="Google" id="ProtNLM"/>
    </source>
</evidence>
<dbReference type="EMBL" id="BAYX01000008">
    <property type="protein sequence ID" value="GAJ94492.1"/>
    <property type="molecule type" value="Genomic_DNA"/>
</dbReference>
<organism evidence="1 2">
    <name type="scientific">Rhizobium rhizogenes NBRC 13257</name>
    <dbReference type="NCBI Taxonomy" id="1220581"/>
    <lineage>
        <taxon>Bacteria</taxon>
        <taxon>Pseudomonadati</taxon>
        <taxon>Pseudomonadota</taxon>
        <taxon>Alphaproteobacteria</taxon>
        <taxon>Hyphomicrobiales</taxon>
        <taxon>Rhizobiaceae</taxon>
        <taxon>Rhizobium/Agrobacterium group</taxon>
        <taxon>Rhizobium</taxon>
    </lineage>
</organism>
<accession>A0AA87QBG9</accession>
<dbReference type="AlphaFoldDB" id="A0AA87QBG9"/>
<reference evidence="1 2" key="1">
    <citation type="submission" date="2014-05" db="EMBL/GenBank/DDBJ databases">
        <title>Whole genome shotgun sequence of Rhizobium rhizogenes NBRC 13257.</title>
        <authorList>
            <person name="Katano-Makiyama Y."/>
            <person name="Hosoyama A."/>
            <person name="Hashimoto M."/>
            <person name="Hosoyama Y."/>
            <person name="Noguchi M."/>
            <person name="Tsuchikane K."/>
            <person name="Kimura A."/>
            <person name="Ohji S."/>
            <person name="Ichikawa N."/>
            <person name="Yamazoe A."/>
            <person name="Fujita N."/>
        </authorList>
    </citation>
    <scope>NUCLEOTIDE SEQUENCE [LARGE SCALE GENOMIC DNA]</scope>
    <source>
        <strain evidence="1 2">NBRC 13257</strain>
    </source>
</reference>
<dbReference type="InterPro" id="IPR018721">
    <property type="entry name" value="DUF2252"/>
</dbReference>
<proteinExistence type="predicted"/>
<dbReference type="PANTHER" id="PTHR39441:SF1">
    <property type="entry name" value="DUF2252 DOMAIN-CONTAINING PROTEIN"/>
    <property type="match status" value="1"/>
</dbReference>
<dbReference type="RefSeq" id="WP_042473846.1">
    <property type="nucleotide sequence ID" value="NZ_BAYX01000008.1"/>
</dbReference>
<protein>
    <recommendedName>
        <fullName evidence="3">DUF2252 domain-containing protein</fullName>
    </recommendedName>
</protein>
<dbReference type="Proteomes" id="UP000026941">
    <property type="component" value="Unassembled WGS sequence"/>
</dbReference>
<name>A0AA87QBG9_RHIRH</name>
<evidence type="ECO:0000313" key="2">
    <source>
        <dbReference type="Proteomes" id="UP000026941"/>
    </source>
</evidence>
<comment type="caution">
    <text evidence="1">The sequence shown here is derived from an EMBL/GenBank/DDBJ whole genome shotgun (WGS) entry which is preliminary data.</text>
</comment>
<dbReference type="SUPFAM" id="SSF56112">
    <property type="entry name" value="Protein kinase-like (PK-like)"/>
    <property type="match status" value="1"/>
</dbReference>
<evidence type="ECO:0000313" key="1">
    <source>
        <dbReference type="EMBL" id="GAJ94492.1"/>
    </source>
</evidence>
<dbReference type="PANTHER" id="PTHR39441">
    <property type="entry name" value="DUF2252 DOMAIN-CONTAINING PROTEIN"/>
    <property type="match status" value="1"/>
</dbReference>
<gene>
    <name evidence="1" type="ORF">RRH01S_08_02310</name>
</gene>
<dbReference type="Pfam" id="PF10009">
    <property type="entry name" value="DUF2252"/>
    <property type="match status" value="1"/>
</dbReference>